<dbReference type="KEGG" id="psti:SOO65_09200"/>
<gene>
    <name evidence="3" type="ORF">SOO65_09200</name>
</gene>
<feature type="compositionally biased region" description="Polar residues" evidence="1">
    <location>
        <begin position="28"/>
        <end position="39"/>
    </location>
</feature>
<dbReference type="AlphaFoldDB" id="A0AAX4HU66"/>
<feature type="chain" id="PRO_5044016485" evidence="2">
    <location>
        <begin position="20"/>
        <end position="143"/>
    </location>
</feature>
<evidence type="ECO:0000256" key="1">
    <source>
        <dbReference type="SAM" id="MobiDB-lite"/>
    </source>
</evidence>
<sequence length="143" mass="14391">MKKMILSVAMILFAAQVGAQTTATGMPGSSNIDTSNNPSGVGFGGAMGGANSTTAPTNIPSNTIPRGNNFDQTLQQEQMQDTTNPMGGSASGDIPRGSLGTTPTSNYDTVTPRAPANTPSSVPESRPFVPAATGVGPSAPTTY</sequence>
<proteinExistence type="predicted"/>
<keyword evidence="4" id="KW-1185">Reference proteome</keyword>
<keyword evidence="2" id="KW-0732">Signal</keyword>
<evidence type="ECO:0000313" key="3">
    <source>
        <dbReference type="EMBL" id="WPU66925.1"/>
    </source>
</evidence>
<feature type="signal peptide" evidence="2">
    <location>
        <begin position="1"/>
        <end position="19"/>
    </location>
</feature>
<feature type="region of interest" description="Disordered" evidence="1">
    <location>
        <begin position="28"/>
        <end position="143"/>
    </location>
</feature>
<evidence type="ECO:0000313" key="4">
    <source>
        <dbReference type="Proteomes" id="UP001324634"/>
    </source>
</evidence>
<reference evidence="3 4" key="1">
    <citation type="submission" date="2023-11" db="EMBL/GenBank/DDBJ databases">
        <title>Peredibacter starrii A3.12.</title>
        <authorList>
            <person name="Mitchell R.J."/>
        </authorList>
    </citation>
    <scope>NUCLEOTIDE SEQUENCE [LARGE SCALE GENOMIC DNA]</scope>
    <source>
        <strain evidence="3 4">A3.12</strain>
    </source>
</reference>
<feature type="compositionally biased region" description="Polar residues" evidence="1">
    <location>
        <begin position="50"/>
        <end position="86"/>
    </location>
</feature>
<dbReference type="RefSeq" id="WP_321399611.1">
    <property type="nucleotide sequence ID" value="NZ_CP139487.1"/>
</dbReference>
<accession>A0AAX4HU66</accession>
<name>A0AAX4HU66_9BACT</name>
<evidence type="ECO:0000256" key="2">
    <source>
        <dbReference type="SAM" id="SignalP"/>
    </source>
</evidence>
<feature type="compositionally biased region" description="Polar residues" evidence="1">
    <location>
        <begin position="99"/>
        <end position="109"/>
    </location>
</feature>
<dbReference type="Proteomes" id="UP001324634">
    <property type="component" value="Chromosome"/>
</dbReference>
<organism evidence="3 4">
    <name type="scientific">Peredibacter starrii</name>
    <dbReference type="NCBI Taxonomy" id="28202"/>
    <lineage>
        <taxon>Bacteria</taxon>
        <taxon>Pseudomonadati</taxon>
        <taxon>Bdellovibrionota</taxon>
        <taxon>Bacteriovoracia</taxon>
        <taxon>Bacteriovoracales</taxon>
        <taxon>Bacteriovoracaceae</taxon>
        <taxon>Peredibacter</taxon>
    </lineage>
</organism>
<dbReference type="EMBL" id="CP139487">
    <property type="protein sequence ID" value="WPU66925.1"/>
    <property type="molecule type" value="Genomic_DNA"/>
</dbReference>
<protein>
    <submittedName>
        <fullName evidence="3">Uncharacterized protein</fullName>
    </submittedName>
</protein>